<evidence type="ECO:0000256" key="1">
    <source>
        <dbReference type="SAM" id="MobiDB-lite"/>
    </source>
</evidence>
<dbReference type="AlphaFoldDB" id="A0A1I0VS78"/>
<keyword evidence="2" id="KW-0472">Membrane</keyword>
<sequence length="641" mass="68207">MRDEHYWPDWDPDPDPVIQTGEVPASTAPPVDPWADSPGIDRLDTTAVELPDDDLAEELLDSGPVVIPPPSPASRFRRGLGKVLMVTGGTIALLVLLYTADLLLSVGDVPRGVTVVGVDVGGMERIEAESRLRTQLEPRLVEPVQVLAGDVETELDPVEAGLGLDWPGTLEQAGNQPLNPVTRVLSFFAEREVGVVTTADPDTLHEAVAELADSQLDHELTEGTIRFEKVPGTDGRVRAVAVEPRQGQQVRDIAGAAQLVRDGWLGAGVEIPVTVTPPKATVAGVRTALDSVVNPMIAGPVPVLGEGVKGVLKPDVVSAALRFAAQDDGSLQVQLDQSELRDALEPQLASTEVPGKNAEIVFAENRPTVRPAEPGRSINWERTLAPFVDVARNPERPGLRVVYNAEQPEVTTEDAEKFGIKEVIGEFSTTGFSGDVARNVAAIAREVDGAIIGPGATFSLEARTGPRTASQGYVTAPVFEDGSGPRVIGGGVSQFTTTLYNAVYFAGLKDAGHTGHVHYFDRYPVGRDARSLAEDGSVVDLAFTNDGKTGIALQAEVSGGSVTVRIWGTKRFRVESSTGPRSDVTPPGVRIVPGSDCAPEPGKAGFSISDTRVFYDLDTGNEVRRETRSVRYAAKPAIFCR</sequence>
<dbReference type="InterPro" id="IPR052913">
    <property type="entry name" value="Glycopeptide_resist_protein"/>
</dbReference>
<keyword evidence="5" id="KW-1185">Reference proteome</keyword>
<accession>A0A1I0VS78</accession>
<dbReference type="InterPro" id="IPR022029">
    <property type="entry name" value="YoaR-like_PG-bd"/>
</dbReference>
<name>A0A1I0VS78_9PSEU</name>
<evidence type="ECO:0000256" key="2">
    <source>
        <dbReference type="SAM" id="Phobius"/>
    </source>
</evidence>
<feature type="domain" description="YoaR-like putative peptidoglycan binding" evidence="3">
    <location>
        <begin position="326"/>
        <end position="389"/>
    </location>
</feature>
<evidence type="ECO:0000313" key="4">
    <source>
        <dbReference type="EMBL" id="SFA78546.1"/>
    </source>
</evidence>
<evidence type="ECO:0000313" key="5">
    <source>
        <dbReference type="Proteomes" id="UP000243799"/>
    </source>
</evidence>
<keyword evidence="2" id="KW-0812">Transmembrane</keyword>
<dbReference type="EMBL" id="FOKG01000001">
    <property type="protein sequence ID" value="SFA78546.1"/>
    <property type="molecule type" value="Genomic_DNA"/>
</dbReference>
<reference evidence="5" key="1">
    <citation type="submission" date="2016-10" db="EMBL/GenBank/DDBJ databases">
        <authorList>
            <person name="Varghese N."/>
            <person name="Submissions S."/>
        </authorList>
    </citation>
    <scope>NUCLEOTIDE SEQUENCE [LARGE SCALE GENOMIC DNA]</scope>
    <source>
        <strain evidence="5">CGMCC 4.3568</strain>
    </source>
</reference>
<gene>
    <name evidence="4" type="ORF">SAMN05216266_101416</name>
</gene>
<organism evidence="4 5">
    <name type="scientific">Amycolatopsis marina</name>
    <dbReference type="NCBI Taxonomy" id="490629"/>
    <lineage>
        <taxon>Bacteria</taxon>
        <taxon>Bacillati</taxon>
        <taxon>Actinomycetota</taxon>
        <taxon>Actinomycetes</taxon>
        <taxon>Pseudonocardiales</taxon>
        <taxon>Pseudonocardiaceae</taxon>
        <taxon>Amycolatopsis</taxon>
    </lineage>
</organism>
<proteinExistence type="predicted"/>
<feature type="transmembrane region" description="Helical" evidence="2">
    <location>
        <begin position="83"/>
        <end position="104"/>
    </location>
</feature>
<dbReference type="Pfam" id="PF04294">
    <property type="entry name" value="VanW"/>
    <property type="match status" value="1"/>
</dbReference>
<feature type="region of interest" description="Disordered" evidence="1">
    <location>
        <begin position="1"/>
        <end position="41"/>
    </location>
</feature>
<protein>
    <submittedName>
        <fullName evidence="4">Vancomycin resistance protein YoaR, contains peptidoglycan-binding and VanW domains</fullName>
    </submittedName>
</protein>
<dbReference type="PANTHER" id="PTHR35788:SF1">
    <property type="entry name" value="EXPORTED PROTEIN"/>
    <property type="match status" value="1"/>
</dbReference>
<dbReference type="PANTHER" id="PTHR35788">
    <property type="entry name" value="EXPORTED PROTEIN-RELATED"/>
    <property type="match status" value="1"/>
</dbReference>
<dbReference type="Pfam" id="PF12229">
    <property type="entry name" value="PG_binding_4"/>
    <property type="match status" value="1"/>
</dbReference>
<dbReference type="OrthoDB" id="9813301at2"/>
<dbReference type="InterPro" id="IPR007391">
    <property type="entry name" value="Vancomycin_resist_VanW"/>
</dbReference>
<keyword evidence="2" id="KW-1133">Transmembrane helix</keyword>
<dbReference type="RefSeq" id="WP_091668535.1">
    <property type="nucleotide sequence ID" value="NZ_FOKG01000001.1"/>
</dbReference>
<dbReference type="STRING" id="490629.SAMN05216266_101416"/>
<dbReference type="Proteomes" id="UP000243799">
    <property type="component" value="Unassembled WGS sequence"/>
</dbReference>
<evidence type="ECO:0000259" key="3">
    <source>
        <dbReference type="Pfam" id="PF12229"/>
    </source>
</evidence>